<dbReference type="Pfam" id="PF06477">
    <property type="entry name" value="DUF1091"/>
    <property type="match status" value="1"/>
</dbReference>
<dbReference type="EMBL" id="CH933808">
    <property type="protein sequence ID" value="EDW08601.1"/>
    <property type="molecule type" value="Genomic_DNA"/>
</dbReference>
<evidence type="ECO:0000313" key="1">
    <source>
        <dbReference type="EMBL" id="EDW08601.1"/>
    </source>
</evidence>
<dbReference type="Proteomes" id="UP000009192">
    <property type="component" value="Unassembled WGS sequence"/>
</dbReference>
<dbReference type="PANTHER" id="PTHR20898:SF0">
    <property type="entry name" value="DAEDALUS ON 3-RELATED"/>
    <property type="match status" value="1"/>
</dbReference>
<dbReference type="PhylomeDB" id="B4KU24"/>
<dbReference type="HOGENOM" id="CLU_116900_1_1_1"/>
<dbReference type="InterPro" id="IPR010512">
    <property type="entry name" value="DUF1091"/>
</dbReference>
<accession>B4KU24</accession>
<organism evidence="1 2">
    <name type="scientific">Drosophila mojavensis</name>
    <name type="common">Fruit fly</name>
    <dbReference type="NCBI Taxonomy" id="7230"/>
    <lineage>
        <taxon>Eukaryota</taxon>
        <taxon>Metazoa</taxon>
        <taxon>Ecdysozoa</taxon>
        <taxon>Arthropoda</taxon>
        <taxon>Hexapoda</taxon>
        <taxon>Insecta</taxon>
        <taxon>Pterygota</taxon>
        <taxon>Neoptera</taxon>
        <taxon>Endopterygota</taxon>
        <taxon>Diptera</taxon>
        <taxon>Brachycera</taxon>
        <taxon>Muscomorpha</taxon>
        <taxon>Ephydroidea</taxon>
        <taxon>Drosophilidae</taxon>
        <taxon>Drosophila</taxon>
    </lineage>
</organism>
<keyword evidence="2" id="KW-1185">Reference proteome</keyword>
<name>B4KU24_DROMO</name>
<dbReference type="eggNOG" id="ENOG502TBD1">
    <property type="taxonomic scope" value="Eukaryota"/>
</dbReference>
<evidence type="ECO:0000313" key="2">
    <source>
        <dbReference type="Proteomes" id="UP000009192"/>
    </source>
</evidence>
<dbReference type="SMART" id="SM00697">
    <property type="entry name" value="DM8"/>
    <property type="match status" value="1"/>
</dbReference>
<protein>
    <submittedName>
        <fullName evidence="1">Uncharacterized protein</fullName>
    </submittedName>
</protein>
<dbReference type="OMA" id="YEITTYW"/>
<dbReference type="PANTHER" id="PTHR20898">
    <property type="entry name" value="DAEDALUS ON 3-RELATED-RELATED"/>
    <property type="match status" value="1"/>
</dbReference>
<proteinExistence type="predicted"/>
<dbReference type="OrthoDB" id="8022954at2759"/>
<reference evidence="1 2" key="1">
    <citation type="journal article" date="2007" name="Nature">
        <title>Evolution of genes and genomes on the Drosophila phylogeny.</title>
        <authorList>
            <consortium name="Drosophila 12 Genomes Consortium"/>
            <person name="Clark A.G."/>
            <person name="Eisen M.B."/>
            <person name="Smith D.R."/>
            <person name="Bergman C.M."/>
            <person name="Oliver B."/>
            <person name="Markow T.A."/>
            <person name="Kaufman T.C."/>
            <person name="Kellis M."/>
            <person name="Gelbart W."/>
            <person name="Iyer V.N."/>
            <person name="Pollard D.A."/>
            <person name="Sackton T.B."/>
            <person name="Larracuente A.M."/>
            <person name="Singh N.D."/>
            <person name="Abad J.P."/>
            <person name="Abt D.N."/>
            <person name="Adryan B."/>
            <person name="Aguade M."/>
            <person name="Akashi H."/>
            <person name="Anderson W.W."/>
            <person name="Aquadro C.F."/>
            <person name="Ardell D.H."/>
            <person name="Arguello R."/>
            <person name="Artieri C.G."/>
            <person name="Barbash D.A."/>
            <person name="Barker D."/>
            <person name="Barsanti P."/>
            <person name="Batterham P."/>
            <person name="Batzoglou S."/>
            <person name="Begun D."/>
            <person name="Bhutkar A."/>
            <person name="Blanco E."/>
            <person name="Bosak S.A."/>
            <person name="Bradley R.K."/>
            <person name="Brand A.D."/>
            <person name="Brent M.R."/>
            <person name="Brooks A.N."/>
            <person name="Brown R.H."/>
            <person name="Butlin R.K."/>
            <person name="Caggese C."/>
            <person name="Calvi B.R."/>
            <person name="Bernardo de Carvalho A."/>
            <person name="Caspi A."/>
            <person name="Castrezana S."/>
            <person name="Celniker S.E."/>
            <person name="Chang J.L."/>
            <person name="Chapple C."/>
            <person name="Chatterji S."/>
            <person name="Chinwalla A."/>
            <person name="Civetta A."/>
            <person name="Clifton S.W."/>
            <person name="Comeron J.M."/>
            <person name="Costello J.C."/>
            <person name="Coyne J.A."/>
            <person name="Daub J."/>
            <person name="David R.G."/>
            <person name="Delcher A.L."/>
            <person name="Delehaunty K."/>
            <person name="Do C.B."/>
            <person name="Ebling H."/>
            <person name="Edwards K."/>
            <person name="Eickbush T."/>
            <person name="Evans J.D."/>
            <person name="Filipski A."/>
            <person name="Findeiss S."/>
            <person name="Freyhult E."/>
            <person name="Fulton L."/>
            <person name="Fulton R."/>
            <person name="Garcia A.C."/>
            <person name="Gardiner A."/>
            <person name="Garfield D.A."/>
            <person name="Garvin B.E."/>
            <person name="Gibson G."/>
            <person name="Gilbert D."/>
            <person name="Gnerre S."/>
            <person name="Godfrey J."/>
            <person name="Good R."/>
            <person name="Gotea V."/>
            <person name="Gravely B."/>
            <person name="Greenberg A.J."/>
            <person name="Griffiths-Jones S."/>
            <person name="Gross S."/>
            <person name="Guigo R."/>
            <person name="Gustafson E.A."/>
            <person name="Haerty W."/>
            <person name="Hahn M.W."/>
            <person name="Halligan D.L."/>
            <person name="Halpern A.L."/>
            <person name="Halter G.M."/>
            <person name="Han M.V."/>
            <person name="Heger A."/>
            <person name="Hillier L."/>
            <person name="Hinrichs A.S."/>
            <person name="Holmes I."/>
            <person name="Hoskins R.A."/>
            <person name="Hubisz M.J."/>
            <person name="Hultmark D."/>
            <person name="Huntley M.A."/>
            <person name="Jaffe D.B."/>
            <person name="Jagadeeshan S."/>
            <person name="Jeck W.R."/>
            <person name="Johnson J."/>
            <person name="Jones C.D."/>
            <person name="Jordan W.C."/>
            <person name="Karpen G.H."/>
            <person name="Kataoka E."/>
            <person name="Keightley P.D."/>
            <person name="Kheradpour P."/>
            <person name="Kirkness E.F."/>
            <person name="Koerich L.B."/>
            <person name="Kristiansen K."/>
            <person name="Kudrna D."/>
            <person name="Kulathinal R.J."/>
            <person name="Kumar S."/>
            <person name="Kwok R."/>
            <person name="Lander E."/>
            <person name="Langley C.H."/>
            <person name="Lapoint R."/>
            <person name="Lazzaro B.P."/>
            <person name="Lee S.J."/>
            <person name="Levesque L."/>
            <person name="Li R."/>
            <person name="Lin C.F."/>
            <person name="Lin M.F."/>
            <person name="Lindblad-Toh K."/>
            <person name="Llopart A."/>
            <person name="Long M."/>
            <person name="Low L."/>
            <person name="Lozovsky E."/>
            <person name="Lu J."/>
            <person name="Luo M."/>
            <person name="Machado C.A."/>
            <person name="Makalowski W."/>
            <person name="Marzo M."/>
            <person name="Matsuda M."/>
            <person name="Matzkin L."/>
            <person name="McAllister B."/>
            <person name="McBride C.S."/>
            <person name="McKernan B."/>
            <person name="McKernan K."/>
            <person name="Mendez-Lago M."/>
            <person name="Minx P."/>
            <person name="Mollenhauer M.U."/>
            <person name="Montooth K."/>
            <person name="Mount S.M."/>
            <person name="Mu X."/>
            <person name="Myers E."/>
            <person name="Negre B."/>
            <person name="Newfeld S."/>
            <person name="Nielsen R."/>
            <person name="Noor M.A."/>
            <person name="O'Grady P."/>
            <person name="Pachter L."/>
            <person name="Papaceit M."/>
            <person name="Parisi M.J."/>
            <person name="Parisi M."/>
            <person name="Parts L."/>
            <person name="Pedersen J.S."/>
            <person name="Pesole G."/>
            <person name="Phillippy A.M."/>
            <person name="Ponting C.P."/>
            <person name="Pop M."/>
            <person name="Porcelli D."/>
            <person name="Powell J.R."/>
            <person name="Prohaska S."/>
            <person name="Pruitt K."/>
            <person name="Puig M."/>
            <person name="Quesneville H."/>
            <person name="Ram K.R."/>
            <person name="Rand D."/>
            <person name="Rasmussen M.D."/>
            <person name="Reed L.K."/>
            <person name="Reenan R."/>
            <person name="Reily A."/>
            <person name="Remington K.A."/>
            <person name="Rieger T.T."/>
            <person name="Ritchie M.G."/>
            <person name="Robin C."/>
            <person name="Rogers Y.H."/>
            <person name="Rohde C."/>
            <person name="Rozas J."/>
            <person name="Rubenfield M.J."/>
            <person name="Ruiz A."/>
            <person name="Russo S."/>
            <person name="Salzberg S.L."/>
            <person name="Sanchez-Gracia A."/>
            <person name="Saranga D.J."/>
            <person name="Sato H."/>
            <person name="Schaeffer S.W."/>
            <person name="Schatz M.C."/>
            <person name="Schlenke T."/>
            <person name="Schwartz R."/>
            <person name="Segarra C."/>
            <person name="Singh R.S."/>
            <person name="Sirot L."/>
            <person name="Sirota M."/>
            <person name="Sisneros N.B."/>
            <person name="Smith C.D."/>
            <person name="Smith T.F."/>
            <person name="Spieth J."/>
            <person name="Stage D.E."/>
            <person name="Stark A."/>
            <person name="Stephan W."/>
            <person name="Strausberg R.L."/>
            <person name="Strempel S."/>
            <person name="Sturgill D."/>
            <person name="Sutton G."/>
            <person name="Sutton G.G."/>
            <person name="Tao W."/>
            <person name="Teichmann S."/>
            <person name="Tobari Y.N."/>
            <person name="Tomimura Y."/>
            <person name="Tsolas J.M."/>
            <person name="Valente V.L."/>
            <person name="Venter E."/>
            <person name="Venter J.C."/>
            <person name="Vicario S."/>
            <person name="Vieira F.G."/>
            <person name="Vilella A.J."/>
            <person name="Villasante A."/>
            <person name="Walenz B."/>
            <person name="Wang J."/>
            <person name="Wasserman M."/>
            <person name="Watts T."/>
            <person name="Wilson D."/>
            <person name="Wilson R.K."/>
            <person name="Wing R.A."/>
            <person name="Wolfner M.F."/>
            <person name="Wong A."/>
            <person name="Wong G.K."/>
            <person name="Wu C.I."/>
            <person name="Wu G."/>
            <person name="Yamamoto D."/>
            <person name="Yang H.P."/>
            <person name="Yang S.P."/>
            <person name="Yorke J.A."/>
            <person name="Yoshida K."/>
            <person name="Zdobnov E."/>
            <person name="Zhang P."/>
            <person name="Zhang Y."/>
            <person name="Zimin A.V."/>
            <person name="Baldwin J."/>
            <person name="Abdouelleil A."/>
            <person name="Abdulkadir J."/>
            <person name="Abebe A."/>
            <person name="Abera B."/>
            <person name="Abreu J."/>
            <person name="Acer S.C."/>
            <person name="Aftuck L."/>
            <person name="Alexander A."/>
            <person name="An P."/>
            <person name="Anderson E."/>
            <person name="Anderson S."/>
            <person name="Arachi H."/>
            <person name="Azer M."/>
            <person name="Bachantsang P."/>
            <person name="Barry A."/>
            <person name="Bayul T."/>
            <person name="Berlin A."/>
            <person name="Bessette D."/>
            <person name="Bloom T."/>
            <person name="Blye J."/>
            <person name="Boguslavskiy L."/>
            <person name="Bonnet C."/>
            <person name="Boukhgalter B."/>
            <person name="Bourzgui I."/>
            <person name="Brown A."/>
            <person name="Cahill P."/>
            <person name="Channer S."/>
            <person name="Cheshatsang Y."/>
            <person name="Chuda L."/>
            <person name="Citroen M."/>
            <person name="Collymore A."/>
            <person name="Cooke P."/>
            <person name="Costello M."/>
            <person name="D'Aco K."/>
            <person name="Daza R."/>
            <person name="De Haan G."/>
            <person name="DeGray S."/>
            <person name="DeMaso C."/>
            <person name="Dhargay N."/>
            <person name="Dooley K."/>
            <person name="Dooley E."/>
            <person name="Doricent M."/>
            <person name="Dorje P."/>
            <person name="Dorjee K."/>
            <person name="Dupes A."/>
            <person name="Elong R."/>
            <person name="Falk J."/>
            <person name="Farina A."/>
            <person name="Faro S."/>
            <person name="Ferguson D."/>
            <person name="Fisher S."/>
            <person name="Foley C.D."/>
            <person name="Franke A."/>
            <person name="Friedrich D."/>
            <person name="Gadbois L."/>
            <person name="Gearin G."/>
            <person name="Gearin C.R."/>
            <person name="Giannoukos G."/>
            <person name="Goode T."/>
            <person name="Graham J."/>
            <person name="Grandbois E."/>
            <person name="Grewal S."/>
            <person name="Gyaltsen K."/>
            <person name="Hafez N."/>
            <person name="Hagos B."/>
            <person name="Hall J."/>
            <person name="Henson C."/>
            <person name="Hollinger A."/>
            <person name="Honan T."/>
            <person name="Huard M.D."/>
            <person name="Hughes L."/>
            <person name="Hurhula B."/>
            <person name="Husby M.E."/>
            <person name="Kamat A."/>
            <person name="Kanga B."/>
            <person name="Kashin S."/>
            <person name="Khazanovich D."/>
            <person name="Kisner P."/>
            <person name="Lance K."/>
            <person name="Lara M."/>
            <person name="Lee W."/>
            <person name="Lennon N."/>
            <person name="Letendre F."/>
            <person name="LeVine R."/>
            <person name="Lipovsky A."/>
            <person name="Liu X."/>
            <person name="Liu J."/>
            <person name="Liu S."/>
            <person name="Lokyitsang T."/>
            <person name="Lokyitsang Y."/>
            <person name="Lubonja R."/>
            <person name="Lui A."/>
            <person name="MacDonald P."/>
            <person name="Magnisalis V."/>
            <person name="Maru K."/>
            <person name="Matthews C."/>
            <person name="McCusker W."/>
            <person name="McDonough S."/>
            <person name="Mehta T."/>
            <person name="Meldrim J."/>
            <person name="Meneus L."/>
            <person name="Mihai O."/>
            <person name="Mihalev A."/>
            <person name="Mihova T."/>
            <person name="Mittelman R."/>
            <person name="Mlenga V."/>
            <person name="Montmayeur A."/>
            <person name="Mulrain L."/>
            <person name="Navidi A."/>
            <person name="Naylor J."/>
            <person name="Negash T."/>
            <person name="Nguyen T."/>
            <person name="Nguyen N."/>
            <person name="Nicol R."/>
            <person name="Norbu C."/>
            <person name="Norbu N."/>
            <person name="Novod N."/>
            <person name="O'Neill B."/>
            <person name="Osman S."/>
            <person name="Markiewicz E."/>
            <person name="Oyono O.L."/>
            <person name="Patti C."/>
            <person name="Phunkhang P."/>
            <person name="Pierre F."/>
            <person name="Priest M."/>
            <person name="Raghuraman S."/>
            <person name="Rege F."/>
            <person name="Reyes R."/>
            <person name="Rise C."/>
            <person name="Rogov P."/>
            <person name="Ross K."/>
            <person name="Ryan E."/>
            <person name="Settipalli S."/>
            <person name="Shea T."/>
            <person name="Sherpa N."/>
            <person name="Shi L."/>
            <person name="Shih D."/>
            <person name="Sparrow T."/>
            <person name="Spaulding J."/>
            <person name="Stalker J."/>
            <person name="Stange-Thomann N."/>
            <person name="Stavropoulos S."/>
            <person name="Stone C."/>
            <person name="Strader C."/>
            <person name="Tesfaye S."/>
            <person name="Thomson T."/>
            <person name="Thoulutsang Y."/>
            <person name="Thoulutsang D."/>
            <person name="Topham K."/>
            <person name="Topping I."/>
            <person name="Tsamla T."/>
            <person name="Vassiliev H."/>
            <person name="Vo A."/>
            <person name="Wangchuk T."/>
            <person name="Wangdi T."/>
            <person name="Weiand M."/>
            <person name="Wilkinson J."/>
            <person name="Wilson A."/>
            <person name="Yadav S."/>
            <person name="Young G."/>
            <person name="Yu Q."/>
            <person name="Zembek L."/>
            <person name="Zhong D."/>
            <person name="Zimmer A."/>
            <person name="Zwirko Z."/>
            <person name="Jaffe D.B."/>
            <person name="Alvarez P."/>
            <person name="Brockman W."/>
            <person name="Butler J."/>
            <person name="Chin C."/>
            <person name="Gnerre S."/>
            <person name="Grabherr M."/>
            <person name="Kleber M."/>
            <person name="Mauceli E."/>
            <person name="MacCallum I."/>
        </authorList>
    </citation>
    <scope>NUCLEOTIDE SEQUENCE [LARGE SCALE GENOMIC DNA]</scope>
    <source>
        <strain evidence="2">Tucson 15081-1352.22</strain>
    </source>
</reference>
<dbReference type="KEGG" id="dmo:Dmoj_GI20053"/>
<sequence length="104" mass="12227">MHLDIKRRFRSTSATFDIDVCRFFRSTKRNPIANAVYSFFHLQIYSNINHTCPYDHDLIVDHLRIAHQINLPVPLSSGEYEITTYWYVLNKLSVIINVNIVVSE</sequence>
<dbReference type="AlphaFoldDB" id="B4KU24"/>
<gene>
    <name evidence="1" type="primary">Dmoj\GI20053</name>
    <name evidence="1" type="ORF">Dmoj_GI20053</name>
</gene>
<dbReference type="InParanoid" id="B4KU24"/>